<feature type="compositionally biased region" description="Polar residues" evidence="1">
    <location>
        <begin position="26"/>
        <end position="35"/>
    </location>
</feature>
<feature type="compositionally biased region" description="Acidic residues" evidence="1">
    <location>
        <begin position="91"/>
        <end position="105"/>
    </location>
</feature>
<evidence type="ECO:0000256" key="1">
    <source>
        <dbReference type="SAM" id="MobiDB-lite"/>
    </source>
</evidence>
<gene>
    <name evidence="2" type="ORF">NDU88_004362</name>
</gene>
<feature type="region of interest" description="Disordered" evidence="1">
    <location>
        <begin position="1"/>
        <end position="54"/>
    </location>
</feature>
<protein>
    <submittedName>
        <fullName evidence="2">Uncharacterized protein</fullName>
    </submittedName>
</protein>
<evidence type="ECO:0000313" key="3">
    <source>
        <dbReference type="Proteomes" id="UP001066276"/>
    </source>
</evidence>
<dbReference type="AlphaFoldDB" id="A0AAV7SIN2"/>
<comment type="caution">
    <text evidence="2">The sequence shown here is derived from an EMBL/GenBank/DDBJ whole genome shotgun (WGS) entry which is preliminary data.</text>
</comment>
<organism evidence="2 3">
    <name type="scientific">Pleurodeles waltl</name>
    <name type="common">Iberian ribbed newt</name>
    <dbReference type="NCBI Taxonomy" id="8319"/>
    <lineage>
        <taxon>Eukaryota</taxon>
        <taxon>Metazoa</taxon>
        <taxon>Chordata</taxon>
        <taxon>Craniata</taxon>
        <taxon>Vertebrata</taxon>
        <taxon>Euteleostomi</taxon>
        <taxon>Amphibia</taxon>
        <taxon>Batrachia</taxon>
        <taxon>Caudata</taxon>
        <taxon>Salamandroidea</taxon>
        <taxon>Salamandridae</taxon>
        <taxon>Pleurodelinae</taxon>
        <taxon>Pleurodeles</taxon>
    </lineage>
</organism>
<accession>A0AAV7SIN2</accession>
<evidence type="ECO:0000313" key="2">
    <source>
        <dbReference type="EMBL" id="KAJ1163910.1"/>
    </source>
</evidence>
<sequence length="119" mass="12936">MTGSGAHGQTGNIKGALSVSHDREGSATTNVTAPESQCHGADKWQRGLSTAPQGQLARDHKLYAEVSSHITEQVGTSGLCGSEEAQQAMLDYEEDSMEEGELREENEERRMESNWWQGA</sequence>
<feature type="region of interest" description="Disordered" evidence="1">
    <location>
        <begin position="90"/>
        <end position="119"/>
    </location>
</feature>
<keyword evidence="3" id="KW-1185">Reference proteome</keyword>
<proteinExistence type="predicted"/>
<dbReference type="EMBL" id="JANPWB010000008">
    <property type="protein sequence ID" value="KAJ1163910.1"/>
    <property type="molecule type" value="Genomic_DNA"/>
</dbReference>
<dbReference type="Proteomes" id="UP001066276">
    <property type="component" value="Chromosome 4_2"/>
</dbReference>
<name>A0AAV7SIN2_PLEWA</name>
<reference evidence="2" key="1">
    <citation type="journal article" date="2022" name="bioRxiv">
        <title>Sequencing and chromosome-scale assembly of the giantPleurodeles waltlgenome.</title>
        <authorList>
            <person name="Brown T."/>
            <person name="Elewa A."/>
            <person name="Iarovenko S."/>
            <person name="Subramanian E."/>
            <person name="Araus A.J."/>
            <person name="Petzold A."/>
            <person name="Susuki M."/>
            <person name="Suzuki K.-i.T."/>
            <person name="Hayashi T."/>
            <person name="Toyoda A."/>
            <person name="Oliveira C."/>
            <person name="Osipova E."/>
            <person name="Leigh N.D."/>
            <person name="Simon A."/>
            <person name="Yun M.H."/>
        </authorList>
    </citation>
    <scope>NUCLEOTIDE SEQUENCE</scope>
    <source>
        <strain evidence="2">20211129_DDA</strain>
        <tissue evidence="2">Liver</tissue>
    </source>
</reference>